<dbReference type="AlphaFoldDB" id="V6RXU9"/>
<sequence>MQSIFEEFISWLKINWEYIIDFVNLLISLLTLLIAFKIFNRFSFKNRVLEKQFESVSDLINILQDWTISIHAKGIEKEEDYFSTGWRVKFFDFKSLKKRDDFKGLFFDENILFTQEWFEQNPLIGLDNNPFLPKSISKKIEPFKIWLPTRANPQFYKKVIYINLDEFDTSVRRYSDVGLICNPREKCFKNFETFNDMCNDLIEEIETWLKKYDAGDIHLK</sequence>
<evidence type="ECO:0000313" key="2">
    <source>
        <dbReference type="EMBL" id="TWI15343.1"/>
    </source>
</evidence>
<keyword evidence="3" id="KW-1185">Reference proteome</keyword>
<dbReference type="Proteomes" id="UP000319848">
    <property type="component" value="Unassembled WGS sequence"/>
</dbReference>
<dbReference type="STRING" id="1341154.FCR2A7T_24060"/>
<reference evidence="2 3" key="1">
    <citation type="journal article" date="2015" name="Stand. Genomic Sci.">
        <title>Genomic Encyclopedia of Bacterial and Archaeal Type Strains, Phase III: the genomes of soil and plant-associated and newly described type strains.</title>
        <authorList>
            <person name="Whitman W.B."/>
            <person name="Woyke T."/>
            <person name="Klenk H.P."/>
            <person name="Zhou Y."/>
            <person name="Lilburn T.G."/>
            <person name="Beck B.J."/>
            <person name="De Vos P."/>
            <person name="Vandamme P."/>
            <person name="Eisen J.A."/>
            <person name="Garrity G."/>
            <person name="Hugenholtz P."/>
            <person name="Kyrpides N.C."/>
        </authorList>
    </citation>
    <scope>NUCLEOTIDE SEQUENCE [LARGE SCALE GENOMIC DNA]</scope>
    <source>
        <strain evidence="2 3">CGMCC 1.7270</strain>
    </source>
</reference>
<dbReference type="EMBL" id="VLKQ01000001">
    <property type="protein sequence ID" value="TWI15343.1"/>
    <property type="molecule type" value="Genomic_DNA"/>
</dbReference>
<comment type="caution">
    <text evidence="2">The sequence shown here is derived from an EMBL/GenBank/DDBJ whole genome shotgun (WGS) entry which is preliminary data.</text>
</comment>
<accession>V6RXU9</accession>
<organism evidence="2 3">
    <name type="scientific">Flavobacterium cauense R2A-7</name>
    <dbReference type="NCBI Taxonomy" id="1341154"/>
    <lineage>
        <taxon>Bacteria</taxon>
        <taxon>Pseudomonadati</taxon>
        <taxon>Bacteroidota</taxon>
        <taxon>Flavobacteriia</taxon>
        <taxon>Flavobacteriales</taxon>
        <taxon>Flavobacteriaceae</taxon>
        <taxon>Flavobacterium</taxon>
    </lineage>
</organism>
<gene>
    <name evidence="2" type="ORF">IP98_00335</name>
</gene>
<dbReference type="RefSeq" id="WP_023571510.1">
    <property type="nucleotide sequence ID" value="NZ_AVBI01000019.1"/>
</dbReference>
<name>V6RXU9_9FLAO</name>
<keyword evidence="1" id="KW-0472">Membrane</keyword>
<evidence type="ECO:0000256" key="1">
    <source>
        <dbReference type="SAM" id="Phobius"/>
    </source>
</evidence>
<proteinExistence type="predicted"/>
<protein>
    <submittedName>
        <fullName evidence="2">Uncharacterized protein</fullName>
    </submittedName>
</protein>
<keyword evidence="1" id="KW-0812">Transmembrane</keyword>
<keyword evidence="1" id="KW-1133">Transmembrane helix</keyword>
<feature type="transmembrane region" description="Helical" evidence="1">
    <location>
        <begin position="18"/>
        <end position="39"/>
    </location>
</feature>
<evidence type="ECO:0000313" key="3">
    <source>
        <dbReference type="Proteomes" id="UP000319848"/>
    </source>
</evidence>